<keyword evidence="3" id="KW-0813">Transport</keyword>
<keyword evidence="9" id="KW-0472">Membrane</keyword>
<organism evidence="12 13">
    <name type="scientific">Taeniopygia guttata</name>
    <name type="common">Zebra finch</name>
    <name type="synonym">Poephila guttata</name>
    <dbReference type="NCBI Taxonomy" id="59729"/>
    <lineage>
        <taxon>Eukaryota</taxon>
        <taxon>Metazoa</taxon>
        <taxon>Chordata</taxon>
        <taxon>Craniata</taxon>
        <taxon>Vertebrata</taxon>
        <taxon>Euteleostomi</taxon>
        <taxon>Archelosauria</taxon>
        <taxon>Archosauria</taxon>
        <taxon>Dinosauria</taxon>
        <taxon>Saurischia</taxon>
        <taxon>Theropoda</taxon>
        <taxon>Coelurosauria</taxon>
        <taxon>Aves</taxon>
        <taxon>Neognathae</taxon>
        <taxon>Neoaves</taxon>
        <taxon>Telluraves</taxon>
        <taxon>Australaves</taxon>
        <taxon>Passeriformes</taxon>
        <taxon>Passeroidea</taxon>
        <taxon>Estrildidae</taxon>
        <taxon>Estrildinae</taxon>
        <taxon>Taeniopygia</taxon>
    </lineage>
</organism>
<name>H1A425_TAEGU</name>
<dbReference type="PANTHER" id="PTHR12791">
    <property type="entry name" value="GOLGI SNARE BET1-RELATED"/>
    <property type="match status" value="1"/>
</dbReference>
<evidence type="ECO:0000256" key="9">
    <source>
        <dbReference type="ARBA" id="ARBA00023136"/>
    </source>
</evidence>
<dbReference type="GO" id="GO:0032456">
    <property type="term" value="P:endocytic recycling"/>
    <property type="evidence" value="ECO:0007669"/>
    <property type="project" value="Ensembl"/>
</dbReference>
<dbReference type="GO" id="GO:0007032">
    <property type="term" value="P:endosome organization"/>
    <property type="evidence" value="ECO:0007669"/>
    <property type="project" value="Ensembl"/>
</dbReference>
<dbReference type="Proteomes" id="UP000007754">
    <property type="component" value="Chromosome 8"/>
</dbReference>
<keyword evidence="4" id="KW-0812">Transmembrane</keyword>
<reference evidence="12" key="2">
    <citation type="submission" date="2025-08" db="UniProtKB">
        <authorList>
            <consortium name="Ensembl"/>
        </authorList>
    </citation>
    <scope>IDENTIFICATION</scope>
</reference>
<dbReference type="HOGENOM" id="CLU_061883_1_0_1"/>
<evidence type="ECO:0000256" key="10">
    <source>
        <dbReference type="SAM" id="MobiDB-lite"/>
    </source>
</evidence>
<feature type="domain" description="T-SNARE coiled-coil homology" evidence="11">
    <location>
        <begin position="162"/>
        <end position="224"/>
    </location>
</feature>
<dbReference type="Ensembl" id="ENSTGUT00000018042.2">
    <property type="protein sequence ID" value="ENSTGUP00000017640.2"/>
    <property type="gene ID" value="ENSTGUG00000017359.2"/>
</dbReference>
<evidence type="ECO:0000259" key="11">
    <source>
        <dbReference type="PROSITE" id="PS50192"/>
    </source>
</evidence>
<comment type="subcellular location">
    <subcellularLocation>
        <location evidence="1">Golgi apparatus membrane</location>
        <topology evidence="1">Single-pass type IV membrane protein</topology>
    </subcellularLocation>
</comment>
<dbReference type="InterPro" id="IPR000727">
    <property type="entry name" value="T_SNARE_dom"/>
</dbReference>
<dbReference type="STRING" id="59729.ENSTGUP00000017640"/>
<keyword evidence="7" id="KW-0333">Golgi apparatus</keyword>
<dbReference type="GO" id="GO:0000139">
    <property type="term" value="C:Golgi membrane"/>
    <property type="evidence" value="ECO:0007669"/>
    <property type="project" value="UniProtKB-SubCell"/>
</dbReference>
<dbReference type="GO" id="GO:0042147">
    <property type="term" value="P:retrograde transport, endosome to Golgi"/>
    <property type="evidence" value="ECO:0007669"/>
    <property type="project" value="Ensembl"/>
</dbReference>
<dbReference type="GO" id="GO:0005829">
    <property type="term" value="C:cytosol"/>
    <property type="evidence" value="ECO:0007669"/>
    <property type="project" value="Ensembl"/>
</dbReference>
<accession>H1A425</accession>
<dbReference type="GO" id="GO:0006906">
    <property type="term" value="P:vesicle fusion"/>
    <property type="evidence" value="ECO:0007669"/>
    <property type="project" value="Ensembl"/>
</dbReference>
<keyword evidence="6" id="KW-1133">Transmembrane helix</keyword>
<dbReference type="FunFam" id="1.20.58.90:FF:000002">
    <property type="entry name" value="syntaxin-6 isoform X1"/>
    <property type="match status" value="1"/>
</dbReference>
<evidence type="ECO:0000256" key="1">
    <source>
        <dbReference type="ARBA" id="ARBA00004409"/>
    </source>
</evidence>
<dbReference type="PROSITE" id="PS00914">
    <property type="entry name" value="SYNTAXIN"/>
    <property type="match status" value="1"/>
</dbReference>
<dbReference type="Gene3D" id="1.20.58.90">
    <property type="match status" value="1"/>
</dbReference>
<evidence type="ECO:0000256" key="3">
    <source>
        <dbReference type="ARBA" id="ARBA00022448"/>
    </source>
</evidence>
<dbReference type="GO" id="GO:0005769">
    <property type="term" value="C:early endosome"/>
    <property type="evidence" value="ECO:0007669"/>
    <property type="project" value="Ensembl"/>
</dbReference>
<dbReference type="InterPro" id="IPR006012">
    <property type="entry name" value="Syntaxin/epimorphin_CS"/>
</dbReference>
<dbReference type="CDD" id="cd15851">
    <property type="entry name" value="SNARE_Syntaxin6"/>
    <property type="match status" value="1"/>
</dbReference>
<dbReference type="Pfam" id="PF09177">
    <property type="entry name" value="STX6_10_61_N"/>
    <property type="match status" value="1"/>
</dbReference>
<dbReference type="AlphaFoldDB" id="H1A425"/>
<dbReference type="GeneTree" id="ENSGT00940000157639"/>
<evidence type="ECO:0000256" key="6">
    <source>
        <dbReference type="ARBA" id="ARBA00022989"/>
    </source>
</evidence>
<reference evidence="12" key="3">
    <citation type="submission" date="2025-09" db="UniProtKB">
        <authorList>
            <consortium name="Ensembl"/>
        </authorList>
    </citation>
    <scope>IDENTIFICATION</scope>
</reference>
<dbReference type="GO" id="GO:0032588">
    <property type="term" value="C:trans-Golgi network membrane"/>
    <property type="evidence" value="ECO:0007669"/>
    <property type="project" value="Ensembl"/>
</dbReference>
<dbReference type="InterPro" id="IPR015260">
    <property type="entry name" value="Syntaxin-6/10/61_N"/>
</dbReference>
<keyword evidence="13" id="KW-1185">Reference proteome</keyword>
<dbReference type="SUPFAM" id="SSF47661">
    <property type="entry name" value="t-snare proteins"/>
    <property type="match status" value="1"/>
</dbReference>
<evidence type="ECO:0000256" key="8">
    <source>
        <dbReference type="ARBA" id="ARBA00023054"/>
    </source>
</evidence>
<dbReference type="FunCoup" id="H1A425">
    <property type="interactions" value="485"/>
</dbReference>
<evidence type="ECO:0000313" key="13">
    <source>
        <dbReference type="Proteomes" id="UP000007754"/>
    </source>
</evidence>
<sequence>MSMEDPFFVVKGEVQKAVNTAQGLFQRWTELLQDPSIATREEIDWTTNELRNNLRSIEWDLEDLDETISIVEANPRKFNLDATELGIRKAFITSTRQVVRDMKDQMSNSSVQALAERKNRQALLGESGSQSWSSGPDKYSRLDRELQLANSHFIEEQQAQQQLIVEQQDEQLELVSGSIGVLKNMSQRIGGELEEQAVMLDDFSHELDSTQSRLDNVMKKLAKVSHMTMVCNCCPLRHLTSGAHPVFCPVMTKTELPGTPPPRPLAPAARGNETLPISVRPQRSPAGTPPGSLHPPPRTAAQLRWHVPWPGRQGGALGLPPPLLRCSLSPAPDPWSCMTPALPPVQVGAGESWTQSSEP</sequence>
<dbReference type="CDD" id="cd21447">
    <property type="entry name" value="SNARE_NTD_STX6"/>
    <property type="match status" value="1"/>
</dbReference>
<dbReference type="GO" id="GO:0005654">
    <property type="term" value="C:nucleoplasm"/>
    <property type="evidence" value="ECO:0007669"/>
    <property type="project" value="Ensembl"/>
</dbReference>
<gene>
    <name evidence="12" type="primary">STX6</name>
</gene>
<dbReference type="SUPFAM" id="SSF58038">
    <property type="entry name" value="SNARE fusion complex"/>
    <property type="match status" value="1"/>
</dbReference>
<dbReference type="PROSITE" id="PS50192">
    <property type="entry name" value="T_SNARE"/>
    <property type="match status" value="1"/>
</dbReference>
<evidence type="ECO:0000256" key="4">
    <source>
        <dbReference type="ARBA" id="ARBA00022692"/>
    </source>
</evidence>
<dbReference type="SMART" id="SM00397">
    <property type="entry name" value="t_SNARE"/>
    <property type="match status" value="1"/>
</dbReference>
<protein>
    <submittedName>
        <fullName evidence="12">Syntaxin 6</fullName>
    </submittedName>
</protein>
<dbReference type="FunFam" id="1.20.5.110:FF:000006">
    <property type="entry name" value="Syntaxin 6"/>
    <property type="match status" value="1"/>
</dbReference>
<dbReference type="GO" id="GO:0048471">
    <property type="term" value="C:perinuclear region of cytoplasm"/>
    <property type="evidence" value="ECO:0007669"/>
    <property type="project" value="Ensembl"/>
</dbReference>
<dbReference type="GO" id="GO:0006886">
    <property type="term" value="P:intracellular protein transport"/>
    <property type="evidence" value="ECO:0007669"/>
    <property type="project" value="InterPro"/>
</dbReference>
<evidence type="ECO:0000313" key="12">
    <source>
        <dbReference type="Ensembl" id="ENSTGUP00000017640.2"/>
    </source>
</evidence>
<dbReference type="GO" id="GO:0045335">
    <property type="term" value="C:phagocytic vesicle"/>
    <property type="evidence" value="ECO:0007669"/>
    <property type="project" value="Ensembl"/>
</dbReference>
<dbReference type="GO" id="GO:0005484">
    <property type="term" value="F:SNAP receptor activity"/>
    <property type="evidence" value="ECO:0007669"/>
    <property type="project" value="InterPro"/>
</dbReference>
<dbReference type="InParanoid" id="H1A425"/>
<dbReference type="GO" id="GO:0032880">
    <property type="term" value="P:regulation of protein localization"/>
    <property type="evidence" value="ECO:0007669"/>
    <property type="project" value="Ensembl"/>
</dbReference>
<dbReference type="GO" id="GO:0031201">
    <property type="term" value="C:SNARE complex"/>
    <property type="evidence" value="ECO:0007669"/>
    <property type="project" value="Ensembl"/>
</dbReference>
<comment type="similarity">
    <text evidence="2">Belongs to the syntaxin family.</text>
</comment>
<reference evidence="12 13" key="1">
    <citation type="journal article" date="2010" name="Nature">
        <title>The genome of a songbird.</title>
        <authorList>
            <person name="Warren W.C."/>
            <person name="Clayton D.F."/>
            <person name="Ellegren H."/>
            <person name="Arnold A.P."/>
            <person name="Hillier L.W."/>
            <person name="Kunstner A."/>
            <person name="Searle S."/>
            <person name="White S."/>
            <person name="Vilella A.J."/>
            <person name="Fairley S."/>
            <person name="Heger A."/>
            <person name="Kong L."/>
            <person name="Ponting C.P."/>
            <person name="Jarvis E.D."/>
            <person name="Mello C.V."/>
            <person name="Minx P."/>
            <person name="Lovell P."/>
            <person name="Velho T.A."/>
            <person name="Ferris M."/>
            <person name="Balakrishnan C.N."/>
            <person name="Sinha S."/>
            <person name="Blatti C."/>
            <person name="London S.E."/>
            <person name="Li Y."/>
            <person name="Lin Y.C."/>
            <person name="George J."/>
            <person name="Sweedler J."/>
            <person name="Southey B."/>
            <person name="Gunaratne P."/>
            <person name="Watson M."/>
            <person name="Nam K."/>
            <person name="Backstrom N."/>
            <person name="Smeds L."/>
            <person name="Nabholz B."/>
            <person name="Itoh Y."/>
            <person name="Whitney O."/>
            <person name="Pfenning A.R."/>
            <person name="Howard J."/>
            <person name="Volker M."/>
            <person name="Skinner B.M."/>
            <person name="Griffin D.K."/>
            <person name="Ye L."/>
            <person name="McLaren W.M."/>
            <person name="Flicek P."/>
            <person name="Quesada V."/>
            <person name="Velasco G."/>
            <person name="Lopez-Otin C."/>
            <person name="Puente X.S."/>
            <person name="Olender T."/>
            <person name="Lancet D."/>
            <person name="Smit A.F."/>
            <person name="Hubley R."/>
            <person name="Konkel M.K."/>
            <person name="Walker J.A."/>
            <person name="Batzer M.A."/>
            <person name="Gu W."/>
            <person name="Pollock D.D."/>
            <person name="Chen L."/>
            <person name="Cheng Z."/>
            <person name="Eichler E.E."/>
            <person name="Stapley J."/>
            <person name="Slate J."/>
            <person name="Ekblom R."/>
            <person name="Birkhead T."/>
            <person name="Burke T."/>
            <person name="Burt D."/>
            <person name="Scharff C."/>
            <person name="Adam I."/>
            <person name="Richard H."/>
            <person name="Sultan M."/>
            <person name="Soldatov A."/>
            <person name="Lehrach H."/>
            <person name="Edwards S.V."/>
            <person name="Yang S.P."/>
            <person name="Li X."/>
            <person name="Graves T."/>
            <person name="Fulton L."/>
            <person name="Nelson J."/>
            <person name="Chinwalla A."/>
            <person name="Hou S."/>
            <person name="Mardis E.R."/>
            <person name="Wilson R.K."/>
        </authorList>
    </citation>
    <scope>NUCLEOTIDE SEQUENCE [LARGE SCALE GENOMIC DNA]</scope>
</reference>
<feature type="region of interest" description="Disordered" evidence="10">
    <location>
        <begin position="277"/>
        <end position="299"/>
    </location>
</feature>
<evidence type="ECO:0000256" key="5">
    <source>
        <dbReference type="ARBA" id="ARBA00022927"/>
    </source>
</evidence>
<dbReference type="GO" id="GO:0048193">
    <property type="term" value="P:Golgi vesicle transport"/>
    <property type="evidence" value="ECO:0007669"/>
    <property type="project" value="InterPro"/>
</dbReference>
<dbReference type="Gene3D" id="1.20.5.110">
    <property type="match status" value="1"/>
</dbReference>
<keyword evidence="8" id="KW-0175">Coiled coil</keyword>
<proteinExistence type="inferred from homology"/>
<dbReference type="GO" id="GO:0019905">
    <property type="term" value="F:syntaxin binding"/>
    <property type="evidence" value="ECO:0007669"/>
    <property type="project" value="Ensembl"/>
</dbReference>
<evidence type="ECO:0000256" key="2">
    <source>
        <dbReference type="ARBA" id="ARBA00009063"/>
    </source>
</evidence>
<keyword evidence="5" id="KW-0653">Protein transport</keyword>
<dbReference type="InterPro" id="IPR010989">
    <property type="entry name" value="SNARE"/>
</dbReference>
<evidence type="ECO:0000256" key="7">
    <source>
        <dbReference type="ARBA" id="ARBA00023034"/>
    </source>
</evidence>